<proteinExistence type="predicted"/>
<protein>
    <recommendedName>
        <fullName evidence="2">DUF2157 domain-containing protein</fullName>
    </recommendedName>
</protein>
<feature type="transmembrane region" description="Helical" evidence="1">
    <location>
        <begin position="104"/>
        <end position="122"/>
    </location>
</feature>
<reference evidence="3 4" key="1">
    <citation type="submission" date="2020-04" db="EMBL/GenBank/DDBJ databases">
        <title>Usitatibacter rugosus gen. nov., sp. nov. and Usitatibacter palustris sp. nov., novel members of Usitatibacteraceae fam. nov. within the order Nitrosomonadales isolated from soil.</title>
        <authorList>
            <person name="Huber K.J."/>
            <person name="Neumann-Schaal M."/>
            <person name="Geppert A."/>
            <person name="Luckner M."/>
            <person name="Wanner G."/>
            <person name="Overmann J."/>
        </authorList>
    </citation>
    <scope>NUCLEOTIDE SEQUENCE [LARGE SCALE GENOMIC DNA]</scope>
    <source>
        <strain evidence="3 4">Swamp67</strain>
    </source>
</reference>
<evidence type="ECO:0000313" key="3">
    <source>
        <dbReference type="EMBL" id="QJR14651.1"/>
    </source>
</evidence>
<accession>A0A6M4H4T2</accession>
<evidence type="ECO:0000259" key="2">
    <source>
        <dbReference type="Pfam" id="PF09925"/>
    </source>
</evidence>
<sequence>MSRSLADYLNTMAESGALDARALARAREIAGITPDTARWRWFLDRALLTGGALFIASGAIFFVAYNWNELERIGKIALLGALVAGSAGFGIVRGPSTPIGRAAMLGATLATGALLAFIGQTFQTGADPWQLFATWAVLCVPWALAAGSASLWAVLLAIANVAVALYVRNLRGWWWIDSGVTAMGYGLVVLNCLALVAAELWLRTVQHEGARVVARLAAVMAIASATLTFMVFVLDRSGRSFADAIVYVVVLSGAYLIYMNYRRDLLIVAVGAFAVVAGVTTVMGRYAGDLMSSSAGLLFTALVLVGLSALAATWIRSLARRWEAR</sequence>
<feature type="transmembrane region" description="Helical" evidence="1">
    <location>
        <begin position="73"/>
        <end position="92"/>
    </location>
</feature>
<dbReference type="KEGG" id="upl:DSM104440_01461"/>
<keyword evidence="4" id="KW-1185">Reference proteome</keyword>
<evidence type="ECO:0000313" key="4">
    <source>
        <dbReference type="Proteomes" id="UP000503096"/>
    </source>
</evidence>
<keyword evidence="1" id="KW-0472">Membrane</keyword>
<dbReference type="InterPro" id="IPR018677">
    <property type="entry name" value="DUF2157"/>
</dbReference>
<evidence type="ECO:0000256" key="1">
    <source>
        <dbReference type="SAM" id="Phobius"/>
    </source>
</evidence>
<feature type="transmembrane region" description="Helical" evidence="1">
    <location>
        <begin position="265"/>
        <end position="283"/>
    </location>
</feature>
<feature type="transmembrane region" description="Helical" evidence="1">
    <location>
        <begin position="295"/>
        <end position="315"/>
    </location>
</feature>
<dbReference type="Proteomes" id="UP000503096">
    <property type="component" value="Chromosome"/>
</dbReference>
<dbReference type="AlphaFoldDB" id="A0A6M4H4T2"/>
<feature type="transmembrane region" description="Helical" evidence="1">
    <location>
        <begin position="182"/>
        <end position="202"/>
    </location>
</feature>
<dbReference type="InParanoid" id="A0A6M4H4T2"/>
<dbReference type="EMBL" id="CP053073">
    <property type="protein sequence ID" value="QJR14651.1"/>
    <property type="molecule type" value="Genomic_DNA"/>
</dbReference>
<feature type="transmembrane region" description="Helical" evidence="1">
    <location>
        <begin position="128"/>
        <end position="144"/>
    </location>
</feature>
<feature type="domain" description="DUF2157" evidence="2">
    <location>
        <begin position="16"/>
        <end position="152"/>
    </location>
</feature>
<dbReference type="RefSeq" id="WP_171161384.1">
    <property type="nucleotide sequence ID" value="NZ_CP053073.1"/>
</dbReference>
<keyword evidence="1" id="KW-0812">Transmembrane</keyword>
<keyword evidence="1" id="KW-1133">Transmembrane helix</keyword>
<organism evidence="3 4">
    <name type="scientific">Usitatibacter palustris</name>
    <dbReference type="NCBI Taxonomy" id="2732487"/>
    <lineage>
        <taxon>Bacteria</taxon>
        <taxon>Pseudomonadati</taxon>
        <taxon>Pseudomonadota</taxon>
        <taxon>Betaproteobacteria</taxon>
        <taxon>Nitrosomonadales</taxon>
        <taxon>Usitatibacteraceae</taxon>
        <taxon>Usitatibacter</taxon>
    </lineage>
</organism>
<feature type="transmembrane region" description="Helical" evidence="1">
    <location>
        <begin position="214"/>
        <end position="234"/>
    </location>
</feature>
<gene>
    <name evidence="3" type="ORF">DSM104440_01461</name>
</gene>
<feature type="transmembrane region" description="Helical" evidence="1">
    <location>
        <begin position="46"/>
        <end position="67"/>
    </location>
</feature>
<dbReference type="Pfam" id="PF09925">
    <property type="entry name" value="DUF2157"/>
    <property type="match status" value="1"/>
</dbReference>
<name>A0A6M4H4T2_9PROT</name>
<feature type="transmembrane region" description="Helical" evidence="1">
    <location>
        <begin position="240"/>
        <end position="258"/>
    </location>
</feature>